<sequence length="207" mass="22782">MYARTTYATGDPARIEGSLEGLRTEAPKLLADSPGYRSFGLFADRELGKIAMASWWETASERTNSDAHLRERRAELLTPFADSVSVVTTEIAAFAASPELETATAFRLGRFMIDPSRIDELARSFEQYGLLRMRDMSGFCGAAMFVDRENGTGAVGSLFADRGALAASRTLQSELRRDAAQRTGMRMMCLEEFEVVLMESTPGLPLT</sequence>
<protein>
    <recommendedName>
        <fullName evidence="3">ABM domain-containing protein</fullName>
    </recommendedName>
</protein>
<dbReference type="AlphaFoldDB" id="A0A941EIT3"/>
<proteinExistence type="predicted"/>
<name>A0A941EIT3_9ACTN</name>
<accession>A0A941EIT3</accession>
<organism evidence="1 2">
    <name type="scientific">Actinospica acidithermotolerans</name>
    <dbReference type="NCBI Taxonomy" id="2828514"/>
    <lineage>
        <taxon>Bacteria</taxon>
        <taxon>Bacillati</taxon>
        <taxon>Actinomycetota</taxon>
        <taxon>Actinomycetes</taxon>
        <taxon>Catenulisporales</taxon>
        <taxon>Actinospicaceae</taxon>
        <taxon>Actinospica</taxon>
    </lineage>
</organism>
<evidence type="ECO:0000313" key="2">
    <source>
        <dbReference type="Proteomes" id="UP000676325"/>
    </source>
</evidence>
<reference evidence="1" key="1">
    <citation type="submission" date="2021-04" db="EMBL/GenBank/DDBJ databases">
        <title>Genome based classification of Actinospica acidithermotolerans sp. nov., an actinobacterium isolated from an Indonesian hot spring.</title>
        <authorList>
            <person name="Kusuma A.B."/>
            <person name="Putra K.E."/>
            <person name="Nafisah S."/>
            <person name="Loh J."/>
            <person name="Nouioui I."/>
            <person name="Goodfellow M."/>
        </authorList>
    </citation>
    <scope>NUCLEOTIDE SEQUENCE</scope>
    <source>
        <strain evidence="1">MGRD01-02</strain>
    </source>
</reference>
<dbReference type="Proteomes" id="UP000676325">
    <property type="component" value="Unassembled WGS sequence"/>
</dbReference>
<dbReference type="EMBL" id="JAGSOH010000103">
    <property type="protein sequence ID" value="MBR7829869.1"/>
    <property type="molecule type" value="Genomic_DNA"/>
</dbReference>
<comment type="caution">
    <text evidence="1">The sequence shown here is derived from an EMBL/GenBank/DDBJ whole genome shotgun (WGS) entry which is preliminary data.</text>
</comment>
<keyword evidence="2" id="KW-1185">Reference proteome</keyword>
<evidence type="ECO:0000313" key="1">
    <source>
        <dbReference type="EMBL" id="MBR7829869.1"/>
    </source>
</evidence>
<evidence type="ECO:0008006" key="3">
    <source>
        <dbReference type="Google" id="ProtNLM"/>
    </source>
</evidence>
<dbReference type="RefSeq" id="WP_212520997.1">
    <property type="nucleotide sequence ID" value="NZ_JAGSOH010000103.1"/>
</dbReference>
<gene>
    <name evidence="1" type="ORF">KDK95_26425</name>
</gene>